<reference evidence="1 2" key="1">
    <citation type="submission" date="2013-11" db="EMBL/GenBank/DDBJ databases">
        <title>Genome sequencing of Stegodyphus mimosarum.</title>
        <authorList>
            <person name="Bechsgaard J."/>
        </authorList>
    </citation>
    <scope>NUCLEOTIDE SEQUENCE [LARGE SCALE GENOMIC DNA]</scope>
</reference>
<evidence type="ECO:0000313" key="2">
    <source>
        <dbReference type="Proteomes" id="UP000054359"/>
    </source>
</evidence>
<keyword evidence="2" id="KW-1185">Reference proteome</keyword>
<sequence>MMSFRYVSWFKTCSMFSPYRYPTRISTQTKPGLVTEHHIGPLSHTPMLMFQTPVQTSAFLRRREGNANCWSSGIQASMTESPVKSLSGNSYSCGNCESRTQCSGIIAPLTSRTYYQISVLVRGCDSWST</sequence>
<proteinExistence type="predicted"/>
<accession>A0A087T768</accession>
<feature type="non-terminal residue" evidence="1">
    <location>
        <position position="129"/>
    </location>
</feature>
<dbReference type="AlphaFoldDB" id="A0A087T768"/>
<protein>
    <submittedName>
        <fullName evidence="1">Uncharacterized protein</fullName>
    </submittedName>
</protein>
<gene>
    <name evidence="1" type="ORF">X975_12271</name>
</gene>
<evidence type="ECO:0000313" key="1">
    <source>
        <dbReference type="EMBL" id="KFM60957.1"/>
    </source>
</evidence>
<dbReference type="EMBL" id="KK113751">
    <property type="protein sequence ID" value="KFM60957.1"/>
    <property type="molecule type" value="Genomic_DNA"/>
</dbReference>
<name>A0A087T768_STEMI</name>
<dbReference type="Proteomes" id="UP000054359">
    <property type="component" value="Unassembled WGS sequence"/>
</dbReference>
<organism evidence="1 2">
    <name type="scientific">Stegodyphus mimosarum</name>
    <name type="common">African social velvet spider</name>
    <dbReference type="NCBI Taxonomy" id="407821"/>
    <lineage>
        <taxon>Eukaryota</taxon>
        <taxon>Metazoa</taxon>
        <taxon>Ecdysozoa</taxon>
        <taxon>Arthropoda</taxon>
        <taxon>Chelicerata</taxon>
        <taxon>Arachnida</taxon>
        <taxon>Araneae</taxon>
        <taxon>Araneomorphae</taxon>
        <taxon>Entelegynae</taxon>
        <taxon>Eresoidea</taxon>
        <taxon>Eresidae</taxon>
        <taxon>Stegodyphus</taxon>
    </lineage>
</organism>